<dbReference type="EMBL" id="JAUSWH010000015">
    <property type="protein sequence ID" value="MDQ0457444.1"/>
    <property type="molecule type" value="Genomic_DNA"/>
</dbReference>
<evidence type="ECO:0008006" key="3">
    <source>
        <dbReference type="Google" id="ProtNLM"/>
    </source>
</evidence>
<evidence type="ECO:0000313" key="2">
    <source>
        <dbReference type="Proteomes" id="UP001235269"/>
    </source>
</evidence>
<protein>
    <recommendedName>
        <fullName evidence="3">Trigger factor C-terminal domain-containing protein</fullName>
    </recommendedName>
</protein>
<reference evidence="1 2" key="1">
    <citation type="submission" date="2023-07" db="EMBL/GenBank/DDBJ databases">
        <title>Genomic Encyclopedia of Type Strains, Phase IV (KMG-IV): sequencing the most valuable type-strain genomes for metagenomic binning, comparative biology and taxonomic classification.</title>
        <authorList>
            <person name="Goeker M."/>
        </authorList>
    </citation>
    <scope>NUCLEOTIDE SEQUENCE [LARGE SCALE GENOMIC DNA]</scope>
    <source>
        <strain evidence="1 2">DSM 100301</strain>
    </source>
</reference>
<name>A0ABU0IGR3_9HYPH</name>
<dbReference type="RefSeq" id="WP_247262245.1">
    <property type="nucleotide sequence ID" value="NZ_JAUSWH010000015.1"/>
</dbReference>
<accession>A0ABU0IGR3</accession>
<organism evidence="1 2">
    <name type="scientific">Rhizobium paknamense</name>
    <dbReference type="NCBI Taxonomy" id="1206817"/>
    <lineage>
        <taxon>Bacteria</taxon>
        <taxon>Pseudomonadati</taxon>
        <taxon>Pseudomonadota</taxon>
        <taxon>Alphaproteobacteria</taxon>
        <taxon>Hyphomicrobiales</taxon>
        <taxon>Rhizobiaceae</taxon>
        <taxon>Rhizobium/Agrobacterium group</taxon>
        <taxon>Rhizobium</taxon>
    </lineage>
</organism>
<evidence type="ECO:0000313" key="1">
    <source>
        <dbReference type="EMBL" id="MDQ0457444.1"/>
    </source>
</evidence>
<dbReference type="Proteomes" id="UP001235269">
    <property type="component" value="Unassembled WGS sequence"/>
</dbReference>
<proteinExistence type="predicted"/>
<sequence length="190" mass="21236">MTDGPFRNSALSNRWKVYGQDLVSDAVSQDERVKQACHSVLGGIDMQSFGRLYRELDARASNDQMDLDAVSATEIIFDRNERSPLHDALERHLLCNLRDALPERRSLDLALESAVSEVLGNAKNRIDEECIRAKEVRDMSNADFVKGLHRNKETFAAVDVARVCAALENGEKGAFRRTARTDVNDGPDDD</sequence>
<keyword evidence="2" id="KW-1185">Reference proteome</keyword>
<gene>
    <name evidence="1" type="ORF">QO005_003802</name>
</gene>
<comment type="caution">
    <text evidence="1">The sequence shown here is derived from an EMBL/GenBank/DDBJ whole genome shotgun (WGS) entry which is preliminary data.</text>
</comment>